<evidence type="ECO:0000313" key="3">
    <source>
        <dbReference type="Proteomes" id="UP000789901"/>
    </source>
</evidence>
<feature type="compositionally biased region" description="Polar residues" evidence="1">
    <location>
        <begin position="78"/>
        <end position="93"/>
    </location>
</feature>
<dbReference type="Proteomes" id="UP000789901">
    <property type="component" value="Unassembled WGS sequence"/>
</dbReference>
<organism evidence="2 3">
    <name type="scientific">Gigaspora margarita</name>
    <dbReference type="NCBI Taxonomy" id="4874"/>
    <lineage>
        <taxon>Eukaryota</taxon>
        <taxon>Fungi</taxon>
        <taxon>Fungi incertae sedis</taxon>
        <taxon>Mucoromycota</taxon>
        <taxon>Glomeromycotina</taxon>
        <taxon>Glomeromycetes</taxon>
        <taxon>Diversisporales</taxon>
        <taxon>Gigasporaceae</taxon>
        <taxon>Gigaspora</taxon>
    </lineage>
</organism>
<gene>
    <name evidence="2" type="ORF">GMARGA_LOCUS20898</name>
</gene>
<comment type="caution">
    <text evidence="2">The sequence shown here is derived from an EMBL/GenBank/DDBJ whole genome shotgun (WGS) entry which is preliminary data.</text>
</comment>
<feature type="compositionally biased region" description="Polar residues" evidence="1">
    <location>
        <begin position="1"/>
        <end position="11"/>
    </location>
</feature>
<sequence>MKLEQKQTQNDAMHGSCGARDQRSLASKISTIACLSKPKSLEEIETDNFLDLESKKEVSNIIRRKNREKKLLQDNKAPASQTQESHNTSSTMPTPLIPSEVSISDGDNSSEILLQSNGTNMPESLDLKTIVQEKGNREYCSSDTTALCQNSSTVLLLDLAQLFDKATDAEYSAIKANQEETLY</sequence>
<dbReference type="EMBL" id="CAJVQB010018801">
    <property type="protein sequence ID" value="CAG8788871.1"/>
    <property type="molecule type" value="Genomic_DNA"/>
</dbReference>
<accession>A0ABN7VNI9</accession>
<feature type="region of interest" description="Disordered" evidence="1">
    <location>
        <begin position="67"/>
        <end position="96"/>
    </location>
</feature>
<name>A0ABN7VNI9_GIGMA</name>
<reference evidence="2 3" key="1">
    <citation type="submission" date="2021-06" db="EMBL/GenBank/DDBJ databases">
        <authorList>
            <person name="Kallberg Y."/>
            <person name="Tangrot J."/>
            <person name="Rosling A."/>
        </authorList>
    </citation>
    <scope>NUCLEOTIDE SEQUENCE [LARGE SCALE GENOMIC DNA]</scope>
    <source>
        <strain evidence="2 3">120-4 pot B 10/14</strain>
    </source>
</reference>
<keyword evidence="3" id="KW-1185">Reference proteome</keyword>
<feature type="region of interest" description="Disordered" evidence="1">
    <location>
        <begin position="1"/>
        <end position="24"/>
    </location>
</feature>
<evidence type="ECO:0000313" key="2">
    <source>
        <dbReference type="EMBL" id="CAG8788871.1"/>
    </source>
</evidence>
<proteinExistence type="predicted"/>
<evidence type="ECO:0000256" key="1">
    <source>
        <dbReference type="SAM" id="MobiDB-lite"/>
    </source>
</evidence>
<protein>
    <submittedName>
        <fullName evidence="2">28420_t:CDS:1</fullName>
    </submittedName>
</protein>